<keyword evidence="6 13" id="KW-0808">Transferase</keyword>
<dbReference type="EC" id="2.7.1.39" evidence="3 13"/>
<dbReference type="Proteomes" id="UP000377798">
    <property type="component" value="Unassembled WGS sequence"/>
</dbReference>
<keyword evidence="9 13" id="KW-0418">Kinase</keyword>
<dbReference type="Pfam" id="PF00288">
    <property type="entry name" value="GHMP_kinases_N"/>
    <property type="match status" value="1"/>
</dbReference>
<proteinExistence type="inferred from homology"/>
<dbReference type="GO" id="GO:0005524">
    <property type="term" value="F:ATP binding"/>
    <property type="evidence" value="ECO:0007669"/>
    <property type="project" value="UniProtKB-UniRule"/>
</dbReference>
<keyword evidence="10 13" id="KW-0067">ATP-binding</keyword>
<sequence length="276" mass="30097">MKLRIPATSANLGPGFDTIGLALSLYQYLEVEEARESNLKIGHLVYDAYVKTFAHVGKDPLAASFNFYGDIPRSRGLGSSAACIVAGITAANELGKLGLSQGQLLEIATEMEGHPDNVAPALLGGLVYAMRDGGLYYKKVSVSSNLVFTLLIPQDELLTDVARDLLPKKVPMEDAIFNLSHLPFLIEAFEKGDFNLLKVASQDRLHEQYRAKYIPYFSDLKESLKDRACVHISGAGSTSLIISKEPILQDLEDLVQEGVQILEVTVDGEGVTKIKQ</sequence>
<comment type="function">
    <text evidence="12 13">Catalyzes the ATP-dependent phosphorylation of L-homoserine to L-homoserine phosphate.</text>
</comment>
<dbReference type="PANTHER" id="PTHR20861">
    <property type="entry name" value="HOMOSERINE/4-DIPHOSPHOCYTIDYL-2-C-METHYL-D-ERYTHRITOL KINASE"/>
    <property type="match status" value="1"/>
</dbReference>
<dbReference type="Gene3D" id="3.30.70.890">
    <property type="entry name" value="GHMP kinase, C-terminal domain"/>
    <property type="match status" value="1"/>
</dbReference>
<evidence type="ECO:0000313" key="16">
    <source>
        <dbReference type="Proteomes" id="UP000377798"/>
    </source>
</evidence>
<evidence type="ECO:0000256" key="4">
    <source>
        <dbReference type="ARBA" id="ARBA00017858"/>
    </source>
</evidence>
<dbReference type="InterPro" id="IPR006204">
    <property type="entry name" value="GHMP_kinase_N_dom"/>
</dbReference>
<evidence type="ECO:0000259" key="14">
    <source>
        <dbReference type="Pfam" id="PF00288"/>
    </source>
</evidence>
<gene>
    <name evidence="13 15" type="primary">thrB</name>
    <name evidence="15" type="ORF">NCTC13150_00698</name>
</gene>
<evidence type="ECO:0000256" key="2">
    <source>
        <dbReference type="ARBA" id="ARBA00007370"/>
    </source>
</evidence>
<dbReference type="PROSITE" id="PS00627">
    <property type="entry name" value="GHMP_KINASES_ATP"/>
    <property type="match status" value="1"/>
</dbReference>
<dbReference type="EMBL" id="CAACYI010000001">
    <property type="protein sequence ID" value="VFB16180.1"/>
    <property type="molecule type" value="Genomic_DNA"/>
</dbReference>
<evidence type="ECO:0000256" key="3">
    <source>
        <dbReference type="ARBA" id="ARBA00012078"/>
    </source>
</evidence>
<dbReference type="UniPathway" id="UPA00050">
    <property type="reaction ID" value="UER00064"/>
</dbReference>
<dbReference type="InterPro" id="IPR000870">
    <property type="entry name" value="Homoserine_kinase"/>
</dbReference>
<evidence type="ECO:0000256" key="6">
    <source>
        <dbReference type="ARBA" id="ARBA00022679"/>
    </source>
</evidence>
<dbReference type="InterPro" id="IPR006203">
    <property type="entry name" value="GHMP_knse_ATP-bd_CS"/>
</dbReference>
<dbReference type="SUPFAM" id="SSF54211">
    <property type="entry name" value="Ribosomal protein S5 domain 2-like"/>
    <property type="match status" value="1"/>
</dbReference>
<comment type="similarity">
    <text evidence="2 13">Belongs to the GHMP kinase family. Homoserine kinase subfamily.</text>
</comment>
<accession>A0A8H2QSS5</accession>
<evidence type="ECO:0000256" key="1">
    <source>
        <dbReference type="ARBA" id="ARBA00005015"/>
    </source>
</evidence>
<reference evidence="15 16" key="1">
    <citation type="submission" date="2019-02" db="EMBL/GenBank/DDBJ databases">
        <authorList>
            <consortium name="Pathogen Informatics"/>
        </authorList>
    </citation>
    <scope>NUCLEOTIDE SEQUENCE [LARGE SCALE GENOMIC DNA]</scope>
    <source>
        <strain evidence="15 16">3012STDY7089603</strain>
    </source>
</reference>
<dbReference type="InterPro" id="IPR020568">
    <property type="entry name" value="Ribosomal_Su5_D2-typ_SF"/>
</dbReference>
<evidence type="ECO:0000256" key="11">
    <source>
        <dbReference type="ARBA" id="ARBA00049375"/>
    </source>
</evidence>
<dbReference type="InterPro" id="IPR036554">
    <property type="entry name" value="GHMP_kinase_C_sf"/>
</dbReference>
<comment type="pathway">
    <text evidence="1 13">Amino-acid biosynthesis; L-threonine biosynthesis; L-threonine from L-aspartate: step 4/5.</text>
</comment>
<evidence type="ECO:0000256" key="7">
    <source>
        <dbReference type="ARBA" id="ARBA00022697"/>
    </source>
</evidence>
<dbReference type="SUPFAM" id="SSF55060">
    <property type="entry name" value="GHMP Kinase, C-terminal domain"/>
    <property type="match status" value="1"/>
</dbReference>
<evidence type="ECO:0000256" key="5">
    <source>
        <dbReference type="ARBA" id="ARBA00022605"/>
    </source>
</evidence>
<dbReference type="AlphaFoldDB" id="A0A8H2QSS5"/>
<evidence type="ECO:0000256" key="13">
    <source>
        <dbReference type="HAMAP-Rule" id="MF_00384"/>
    </source>
</evidence>
<dbReference type="GO" id="GO:0005737">
    <property type="term" value="C:cytoplasm"/>
    <property type="evidence" value="ECO:0007669"/>
    <property type="project" value="UniProtKB-SubCell"/>
</dbReference>
<dbReference type="GO" id="GO:0009088">
    <property type="term" value="P:threonine biosynthetic process"/>
    <property type="evidence" value="ECO:0007669"/>
    <property type="project" value="UniProtKB-UniRule"/>
</dbReference>
<name>A0A8H2QSS5_9FIRM</name>
<dbReference type="GO" id="GO:0004413">
    <property type="term" value="F:homoserine kinase activity"/>
    <property type="evidence" value="ECO:0007669"/>
    <property type="project" value="UniProtKB-UniRule"/>
</dbReference>
<feature type="domain" description="GHMP kinase N-terminal" evidence="14">
    <location>
        <begin position="44"/>
        <end position="125"/>
    </location>
</feature>
<dbReference type="InterPro" id="IPR014721">
    <property type="entry name" value="Ribsml_uS5_D2-typ_fold_subgr"/>
</dbReference>
<dbReference type="RefSeq" id="WP_131748706.1">
    <property type="nucleotide sequence ID" value="NZ_CAACYI010000001.1"/>
</dbReference>
<feature type="binding site" evidence="13">
    <location>
        <begin position="72"/>
        <end position="82"/>
    </location>
    <ligand>
        <name>ATP</name>
        <dbReference type="ChEBI" id="CHEBI:30616"/>
    </ligand>
</feature>
<evidence type="ECO:0000256" key="8">
    <source>
        <dbReference type="ARBA" id="ARBA00022741"/>
    </source>
</evidence>
<keyword evidence="8 13" id="KW-0547">Nucleotide-binding</keyword>
<dbReference type="NCBIfam" id="TIGR00191">
    <property type="entry name" value="thrB"/>
    <property type="match status" value="1"/>
</dbReference>
<keyword evidence="5 13" id="KW-0028">Amino-acid biosynthesis</keyword>
<keyword evidence="16" id="KW-1185">Reference proteome</keyword>
<evidence type="ECO:0000256" key="12">
    <source>
        <dbReference type="ARBA" id="ARBA00049954"/>
    </source>
</evidence>
<comment type="caution">
    <text evidence="15">The sequence shown here is derived from an EMBL/GenBank/DDBJ whole genome shotgun (WGS) entry which is preliminary data.</text>
</comment>
<evidence type="ECO:0000256" key="10">
    <source>
        <dbReference type="ARBA" id="ARBA00022840"/>
    </source>
</evidence>
<evidence type="ECO:0000256" key="9">
    <source>
        <dbReference type="ARBA" id="ARBA00022777"/>
    </source>
</evidence>
<keyword evidence="7 13" id="KW-0791">Threonine biosynthesis</keyword>
<protein>
    <recommendedName>
        <fullName evidence="4 13">Homoserine kinase</fullName>
        <shortName evidence="13">HK</shortName>
        <shortName evidence="13">HSK</shortName>
        <ecNumber evidence="3 13">2.7.1.39</ecNumber>
    </recommendedName>
</protein>
<organism evidence="15 16">
    <name type="scientific">Urinicoccus massiliensis</name>
    <dbReference type="NCBI Taxonomy" id="1723382"/>
    <lineage>
        <taxon>Bacteria</taxon>
        <taxon>Bacillati</taxon>
        <taxon>Bacillota</taxon>
        <taxon>Tissierellia</taxon>
        <taxon>Tissierellales</taxon>
        <taxon>Peptoniphilaceae</taxon>
        <taxon>Urinicoccus</taxon>
    </lineage>
</organism>
<comment type="catalytic activity">
    <reaction evidence="11 13">
        <text>L-homoserine + ATP = O-phospho-L-homoserine + ADP + H(+)</text>
        <dbReference type="Rhea" id="RHEA:13985"/>
        <dbReference type="ChEBI" id="CHEBI:15378"/>
        <dbReference type="ChEBI" id="CHEBI:30616"/>
        <dbReference type="ChEBI" id="CHEBI:57476"/>
        <dbReference type="ChEBI" id="CHEBI:57590"/>
        <dbReference type="ChEBI" id="CHEBI:456216"/>
        <dbReference type="EC" id="2.7.1.39"/>
    </reaction>
</comment>
<dbReference type="PANTHER" id="PTHR20861:SF1">
    <property type="entry name" value="HOMOSERINE KINASE"/>
    <property type="match status" value="1"/>
</dbReference>
<dbReference type="Gene3D" id="3.30.230.10">
    <property type="match status" value="1"/>
</dbReference>
<comment type="subcellular location">
    <subcellularLocation>
        <location evidence="13">Cytoplasm</location>
    </subcellularLocation>
</comment>
<dbReference type="PRINTS" id="PR00958">
    <property type="entry name" value="HOMSERKINASE"/>
</dbReference>
<keyword evidence="13" id="KW-0963">Cytoplasm</keyword>
<dbReference type="HAMAP" id="MF_00384">
    <property type="entry name" value="Homoser_kinase"/>
    <property type="match status" value="1"/>
</dbReference>
<evidence type="ECO:0000313" key="15">
    <source>
        <dbReference type="EMBL" id="VFB16180.1"/>
    </source>
</evidence>
<dbReference type="PIRSF" id="PIRSF000676">
    <property type="entry name" value="Homoser_kin"/>
    <property type="match status" value="1"/>
</dbReference>